<reference evidence="1 2" key="1">
    <citation type="submission" date="2020-08" db="EMBL/GenBank/DDBJ databases">
        <title>Genomic Encyclopedia of Type Strains, Phase IV (KMG-IV): sequencing the most valuable type-strain genomes for metagenomic binning, comparative biology and taxonomic classification.</title>
        <authorList>
            <person name="Goeker M."/>
        </authorList>
    </citation>
    <scope>NUCLEOTIDE SEQUENCE [LARGE SCALE GENOMIC DNA]</scope>
    <source>
        <strain evidence="1 2">DSM 12252</strain>
    </source>
</reference>
<dbReference type="SUPFAM" id="SSF53474">
    <property type="entry name" value="alpha/beta-Hydrolases"/>
    <property type="match status" value="1"/>
</dbReference>
<dbReference type="Gene3D" id="3.40.50.1820">
    <property type="entry name" value="alpha/beta hydrolase"/>
    <property type="match status" value="1"/>
</dbReference>
<dbReference type="EMBL" id="JACHIG010000002">
    <property type="protein sequence ID" value="MBB5031578.1"/>
    <property type="molecule type" value="Genomic_DNA"/>
</dbReference>
<keyword evidence="2" id="KW-1185">Reference proteome</keyword>
<dbReference type="AlphaFoldDB" id="A0A7W8DIZ0"/>
<sequence>MSPSLPSSIRWLLLIALPAFLICFLSSCGCCGRGSCHPKNAPCISSFEERPIKAHRRTYPVDITRTEGRVVLLMHEINGQSPGVLWLAKEMAEAGCKVYVPRFFGSYGANHGLLYTVSVPLFCRDWHFFSLTDTGPIRKEVQALTTAIAKENPGRSITVIGSCMSGSLPLELLQLDCVDTAVICQPAVPFLAKSSAAKTSFGLPEKVIDQSIATLKKNPKKQLINFNYLDDHIGVIERCANLAERTKKADVANQHHMFIGAGPCQSTCCRSSDCKKLPTGAAPLITSTASGHSTVTGAKGEDLKIFRQQLFKVLGLRSPATP</sequence>
<accession>A0A7W8DIZ0</accession>
<dbReference type="GO" id="GO:0016787">
    <property type="term" value="F:hydrolase activity"/>
    <property type="evidence" value="ECO:0007669"/>
    <property type="project" value="UniProtKB-KW"/>
</dbReference>
<name>A0A7W8DIZ0_9BACT</name>
<keyword evidence="1" id="KW-0378">Hydrolase</keyword>
<dbReference type="Proteomes" id="UP000590740">
    <property type="component" value="Unassembled WGS sequence"/>
</dbReference>
<comment type="caution">
    <text evidence="1">The sequence shown here is derived from an EMBL/GenBank/DDBJ whole genome shotgun (WGS) entry which is preliminary data.</text>
</comment>
<organism evidence="1 2">
    <name type="scientific">Prosthecobacter vanneervenii</name>
    <dbReference type="NCBI Taxonomy" id="48466"/>
    <lineage>
        <taxon>Bacteria</taxon>
        <taxon>Pseudomonadati</taxon>
        <taxon>Verrucomicrobiota</taxon>
        <taxon>Verrucomicrobiia</taxon>
        <taxon>Verrucomicrobiales</taxon>
        <taxon>Verrucomicrobiaceae</taxon>
        <taxon>Prosthecobacter</taxon>
    </lineage>
</organism>
<proteinExistence type="predicted"/>
<dbReference type="InterPro" id="IPR029058">
    <property type="entry name" value="AB_hydrolase_fold"/>
</dbReference>
<evidence type="ECO:0000313" key="2">
    <source>
        <dbReference type="Proteomes" id="UP000590740"/>
    </source>
</evidence>
<dbReference type="RefSeq" id="WP_184338521.1">
    <property type="nucleotide sequence ID" value="NZ_JACHIG010000002.1"/>
</dbReference>
<gene>
    <name evidence="1" type="ORF">HNQ65_001146</name>
</gene>
<protein>
    <submittedName>
        <fullName evidence="1">Dienelactone hydrolase</fullName>
    </submittedName>
</protein>
<evidence type="ECO:0000313" key="1">
    <source>
        <dbReference type="EMBL" id="MBB5031578.1"/>
    </source>
</evidence>